<dbReference type="InterPro" id="IPR036047">
    <property type="entry name" value="F-box-like_dom_sf"/>
</dbReference>
<protein>
    <recommendedName>
        <fullName evidence="7">F-box domain-containing protein</fullName>
    </recommendedName>
</protein>
<comment type="caution">
    <text evidence="5">The sequence shown here is derived from an EMBL/GenBank/DDBJ whole genome shotgun (WGS) entry which is preliminary data.</text>
</comment>
<dbReference type="RefSeq" id="XP_064770913.1">
    <property type="nucleotide sequence ID" value="XM_064910278.1"/>
</dbReference>
<evidence type="ECO:0000256" key="1">
    <source>
        <dbReference type="ARBA" id="ARBA00022786"/>
    </source>
</evidence>
<dbReference type="PANTHER" id="PTHR13382:SF10">
    <property type="entry name" value="ATP SYNTHASE SUBUNIT S, MITOCHONDRIAL"/>
    <property type="match status" value="1"/>
</dbReference>
<feature type="domain" description="F-box/LRR-repeat protein 15-like leucin rich repeat" evidence="4">
    <location>
        <begin position="384"/>
        <end position="539"/>
    </location>
</feature>
<accession>A0ABR1FDI2</accession>
<dbReference type="InterPro" id="IPR032675">
    <property type="entry name" value="LRR_dom_sf"/>
</dbReference>
<keyword evidence="1" id="KW-0833">Ubl conjugation pathway</keyword>
<dbReference type="InterPro" id="IPR001810">
    <property type="entry name" value="F-box_dom"/>
</dbReference>
<dbReference type="Gene3D" id="3.80.10.10">
    <property type="entry name" value="Ribonuclease Inhibitor"/>
    <property type="match status" value="3"/>
</dbReference>
<dbReference type="SMART" id="SM00367">
    <property type="entry name" value="LRR_CC"/>
    <property type="match status" value="11"/>
</dbReference>
<evidence type="ECO:0000259" key="4">
    <source>
        <dbReference type="Pfam" id="PF25372"/>
    </source>
</evidence>
<feature type="domain" description="F-box/LRR-repeat protein 15-like leucin rich repeat" evidence="4">
    <location>
        <begin position="212"/>
        <end position="371"/>
    </location>
</feature>
<gene>
    <name evidence="5" type="ORF">BZA70DRAFT_233904</name>
</gene>
<reference evidence="5 6" key="1">
    <citation type="submission" date="2024-03" db="EMBL/GenBank/DDBJ databases">
        <title>Genome-scale model development and genomic sequencing of the oleaginous clade Lipomyces.</title>
        <authorList>
            <consortium name="Lawrence Berkeley National Laboratory"/>
            <person name="Czajka J.J."/>
            <person name="Han Y."/>
            <person name="Kim J."/>
            <person name="Mondo S.J."/>
            <person name="Hofstad B.A."/>
            <person name="Robles A."/>
            <person name="Haridas S."/>
            <person name="Riley R."/>
            <person name="LaButti K."/>
            <person name="Pangilinan J."/>
            <person name="Andreopoulos W."/>
            <person name="Lipzen A."/>
            <person name="Yan J."/>
            <person name="Wang M."/>
            <person name="Ng V."/>
            <person name="Grigoriev I.V."/>
            <person name="Spatafora J.W."/>
            <person name="Magnuson J.K."/>
            <person name="Baker S.E."/>
            <person name="Pomraning K.R."/>
        </authorList>
    </citation>
    <scope>NUCLEOTIDE SEQUENCE [LARGE SCALE GENOMIC DNA]</scope>
    <source>
        <strain evidence="5 6">Phaff 52-87</strain>
    </source>
</reference>
<dbReference type="Proteomes" id="UP001498771">
    <property type="component" value="Unassembled WGS sequence"/>
</dbReference>
<feature type="compositionally biased region" description="Polar residues" evidence="2">
    <location>
        <begin position="43"/>
        <end position="53"/>
    </location>
</feature>
<keyword evidence="6" id="KW-1185">Reference proteome</keyword>
<dbReference type="Pfam" id="PF12937">
    <property type="entry name" value="F-box-like"/>
    <property type="match status" value="1"/>
</dbReference>
<dbReference type="InterPro" id="IPR050648">
    <property type="entry name" value="F-box_LRR-repeat"/>
</dbReference>
<feature type="region of interest" description="Disordered" evidence="2">
    <location>
        <begin position="1"/>
        <end position="107"/>
    </location>
</feature>
<dbReference type="GeneID" id="90035790"/>
<feature type="compositionally biased region" description="Polar residues" evidence="2">
    <location>
        <begin position="1"/>
        <end position="13"/>
    </location>
</feature>
<evidence type="ECO:0000313" key="5">
    <source>
        <dbReference type="EMBL" id="KAK7207880.1"/>
    </source>
</evidence>
<evidence type="ECO:0008006" key="7">
    <source>
        <dbReference type="Google" id="ProtNLM"/>
    </source>
</evidence>
<dbReference type="InterPro" id="IPR006553">
    <property type="entry name" value="Leu-rich_rpt_Cys-con_subtyp"/>
</dbReference>
<feature type="domain" description="F-box" evidence="3">
    <location>
        <begin position="127"/>
        <end position="171"/>
    </location>
</feature>
<proteinExistence type="predicted"/>
<evidence type="ECO:0000256" key="2">
    <source>
        <dbReference type="SAM" id="MobiDB-lite"/>
    </source>
</evidence>
<dbReference type="EMBL" id="JBBJBU010000001">
    <property type="protein sequence ID" value="KAK7207880.1"/>
    <property type="molecule type" value="Genomic_DNA"/>
</dbReference>
<dbReference type="PANTHER" id="PTHR13382">
    <property type="entry name" value="MITOCHONDRIAL ATP SYNTHASE COUPLING FACTOR B"/>
    <property type="match status" value="1"/>
</dbReference>
<dbReference type="SUPFAM" id="SSF81383">
    <property type="entry name" value="F-box domain"/>
    <property type="match status" value="1"/>
</dbReference>
<evidence type="ECO:0000259" key="3">
    <source>
        <dbReference type="Pfam" id="PF12937"/>
    </source>
</evidence>
<dbReference type="Pfam" id="PF25372">
    <property type="entry name" value="DUF7885"/>
    <property type="match status" value="2"/>
</dbReference>
<organism evidence="5 6">
    <name type="scientific">Myxozyma melibiosi</name>
    <dbReference type="NCBI Taxonomy" id="54550"/>
    <lineage>
        <taxon>Eukaryota</taxon>
        <taxon>Fungi</taxon>
        <taxon>Dikarya</taxon>
        <taxon>Ascomycota</taxon>
        <taxon>Saccharomycotina</taxon>
        <taxon>Lipomycetes</taxon>
        <taxon>Lipomycetales</taxon>
        <taxon>Lipomycetaceae</taxon>
        <taxon>Myxozyma</taxon>
    </lineage>
</organism>
<sequence>MASQGSDANNPSAVSRIFDQALASTSGSSEQQQQQQPLLGASRFSSNQASANGIQPRPLFPATRFGSASPPSSAYTTPRQLSDSPDDEDEDDEDDDTAADINDDEDDYVKDSLNEFDNLSQADSIVARLPTELVLQIFASYDEPRYLRNVFFVCKAWARCAVELLWYRPNLSSPSVLVRFLKTLKKRDTAFFPYGRYVRKLNLTQVADNLSDPMMISIGESCHELERLSLTACRRLSDASLVPVFEQNPNLVTLDLTNVELLRDPTVLAIAKSCKGLQVLSLVGCKEITDESVIALAKGCPSLRRLKLVDCNLITDASVQAIAQHCRQMLELDIQGCANVTNQLITMAMTELGSLREFKLGFNPQVSDAAFAAFPLDGQLRLDALRVLDLTSCESVTDLAVQRIIDVAPKLRNLVLAKCLFITDRSIGQIVRLGRSLHYLHLGHCANITDMGVSLLVQHCTRIRYIDLGCCSLLTNNAVADLATLPKLRRVGLVKCQNITDAAINCLVQRKSVGLENSLERVHLSYCTGLTLPAIFDLLNSCPRLTHLSLTGIPAFLRPELTQYCREPPQEFNSHQQSVFCVFSGPGVTKLRQHLNQVVRDQHSLYLRMQQQQQQHQQRMAAIGIPDAQGAINPEGHLLQLQQMLQTQQNVAGQNHQFLVGGNGLPDHQHILPQDAEIIQPDAMPQLHHPTFNFNAQPGVGVGIQNLPGFAQQQHEVEEDETMEDAAIDASLD</sequence>
<dbReference type="InterPro" id="IPR057207">
    <property type="entry name" value="FBXL15_LRR"/>
</dbReference>
<feature type="compositionally biased region" description="Acidic residues" evidence="2">
    <location>
        <begin position="84"/>
        <end position="107"/>
    </location>
</feature>
<dbReference type="SUPFAM" id="SSF52047">
    <property type="entry name" value="RNI-like"/>
    <property type="match status" value="1"/>
</dbReference>
<evidence type="ECO:0000313" key="6">
    <source>
        <dbReference type="Proteomes" id="UP001498771"/>
    </source>
</evidence>
<name>A0ABR1FDI2_9ASCO</name>